<comment type="pathway">
    <text evidence="10">Carbohydrate degradation.</text>
</comment>
<proteinExistence type="inferred from homology"/>
<dbReference type="PROSITE" id="PS01086">
    <property type="entry name" value="RIBUL_P_3_EPIMER_2"/>
    <property type="match status" value="1"/>
</dbReference>
<keyword evidence="8 10" id="KW-0479">Metal-binding</keyword>
<evidence type="ECO:0000256" key="14">
    <source>
        <dbReference type="PIRSR" id="PIRSR001461-3"/>
    </source>
</evidence>
<dbReference type="FunFam" id="3.20.20.70:FF:000004">
    <property type="entry name" value="Ribulose-phosphate 3-epimerase"/>
    <property type="match status" value="1"/>
</dbReference>
<dbReference type="InterPro" id="IPR026019">
    <property type="entry name" value="Ribul_P_3_epim"/>
</dbReference>
<evidence type="ECO:0000256" key="13">
    <source>
        <dbReference type="PIRSR" id="PIRSR001461-2"/>
    </source>
</evidence>
<dbReference type="EMBL" id="VVXK01000011">
    <property type="protein sequence ID" value="KAA2369921.1"/>
    <property type="molecule type" value="Genomic_DNA"/>
</dbReference>
<comment type="cofactor">
    <cofactor evidence="10 13">
        <name>a divalent metal cation</name>
        <dbReference type="ChEBI" id="CHEBI:60240"/>
    </cofactor>
    <text evidence="10 13">Binds 1 divalent metal cation per subunit.</text>
</comment>
<dbReference type="InterPro" id="IPR011060">
    <property type="entry name" value="RibuloseP-bd_barrel"/>
</dbReference>
<dbReference type="InterPro" id="IPR000056">
    <property type="entry name" value="Ribul_P_3_epim-like"/>
</dbReference>
<keyword evidence="13" id="KW-0170">Cobalt</keyword>
<feature type="binding site" evidence="10 13">
    <location>
        <position position="33"/>
    </location>
    <ligand>
        <name>a divalent metal cation</name>
        <dbReference type="ChEBI" id="CHEBI:60240"/>
    </ligand>
</feature>
<evidence type="ECO:0000256" key="1">
    <source>
        <dbReference type="ARBA" id="ARBA00001782"/>
    </source>
</evidence>
<accession>A0A5B3G8U6</accession>
<comment type="cofactor">
    <cofactor evidence="3">
        <name>Co(2+)</name>
        <dbReference type="ChEBI" id="CHEBI:48828"/>
    </cofactor>
</comment>
<evidence type="ECO:0000256" key="11">
    <source>
        <dbReference type="PIRNR" id="PIRNR001461"/>
    </source>
</evidence>
<keyword evidence="13" id="KW-0862">Zinc</keyword>
<feature type="binding site" evidence="10 13">
    <location>
        <position position="35"/>
    </location>
    <ligand>
        <name>a divalent metal cation</name>
        <dbReference type="ChEBI" id="CHEBI:60240"/>
    </ligand>
</feature>
<feature type="binding site" evidence="10 13">
    <location>
        <position position="66"/>
    </location>
    <ligand>
        <name>a divalent metal cation</name>
        <dbReference type="ChEBI" id="CHEBI:60240"/>
    </ligand>
</feature>
<dbReference type="Pfam" id="PF00834">
    <property type="entry name" value="Ribul_P_3_epim"/>
    <property type="match status" value="1"/>
</dbReference>
<evidence type="ECO:0000313" key="16">
    <source>
        <dbReference type="Proteomes" id="UP000323567"/>
    </source>
</evidence>
<dbReference type="InterPro" id="IPR013785">
    <property type="entry name" value="Aldolase_TIM"/>
</dbReference>
<feature type="binding site" evidence="10 14">
    <location>
        <begin position="142"/>
        <end position="145"/>
    </location>
    <ligand>
        <name>substrate</name>
    </ligand>
</feature>
<sequence>MQRIVAPSMLSADFGHLERDTRMVDASAAEWVHIDVMDGVFVPNISFGFPVLKAIRKATAKFLDVHLMIVSPEKYVARFAEAGADLVTFHLEATDDPAGCVALIRRAGAKAGVSIKPATPVEALREVLPLVDLVLVMSVEPGFGGQSFIPGSLEKIAQLRAMAREMGLETIIEVDGGISARNAGAVYGAGADVLVAGSSVFGAEDPQAEVVKMLNA</sequence>
<dbReference type="GO" id="GO:0019323">
    <property type="term" value="P:pentose catabolic process"/>
    <property type="evidence" value="ECO:0007669"/>
    <property type="project" value="UniProtKB-UniRule"/>
</dbReference>
<keyword evidence="13" id="KW-0464">Manganese</keyword>
<evidence type="ECO:0000256" key="9">
    <source>
        <dbReference type="ARBA" id="ARBA00023235"/>
    </source>
</evidence>
<dbReference type="RefSeq" id="WP_083810221.1">
    <property type="nucleotide sequence ID" value="NZ_AP031448.1"/>
</dbReference>
<comment type="similarity">
    <text evidence="6 10 11">Belongs to the ribulose-phosphate 3-epimerase family.</text>
</comment>
<evidence type="ECO:0000256" key="8">
    <source>
        <dbReference type="ARBA" id="ARBA00022723"/>
    </source>
</evidence>
<feature type="binding site" evidence="10 14">
    <location>
        <position position="8"/>
    </location>
    <ligand>
        <name>substrate</name>
    </ligand>
</feature>
<gene>
    <name evidence="10 15" type="primary">rpe</name>
    <name evidence="15" type="ORF">F2Y13_09060</name>
</gene>
<keyword evidence="9 10" id="KW-0413">Isomerase</keyword>
<evidence type="ECO:0000256" key="7">
    <source>
        <dbReference type="ARBA" id="ARBA00013188"/>
    </source>
</evidence>
<dbReference type="AlphaFoldDB" id="A0A5B3G8U6"/>
<feature type="active site" description="Proton acceptor" evidence="10 12">
    <location>
        <position position="35"/>
    </location>
</feature>
<dbReference type="GO" id="GO:0006098">
    <property type="term" value="P:pentose-phosphate shunt"/>
    <property type="evidence" value="ECO:0007669"/>
    <property type="project" value="UniProtKB-UniRule"/>
</dbReference>
<dbReference type="GO" id="GO:0046872">
    <property type="term" value="F:metal ion binding"/>
    <property type="evidence" value="ECO:0007669"/>
    <property type="project" value="UniProtKB-UniRule"/>
</dbReference>
<evidence type="ECO:0000256" key="2">
    <source>
        <dbReference type="ARBA" id="ARBA00001936"/>
    </source>
</evidence>
<comment type="catalytic activity">
    <reaction evidence="1 10 11">
        <text>D-ribulose 5-phosphate = D-xylulose 5-phosphate</text>
        <dbReference type="Rhea" id="RHEA:13677"/>
        <dbReference type="ChEBI" id="CHEBI:57737"/>
        <dbReference type="ChEBI" id="CHEBI:58121"/>
        <dbReference type="EC" id="5.1.3.1"/>
    </reaction>
</comment>
<feature type="binding site" evidence="10 14">
    <location>
        <position position="66"/>
    </location>
    <ligand>
        <name>substrate</name>
    </ligand>
</feature>
<name>A0A5B3G8U6_9BACT</name>
<reference evidence="15 16" key="1">
    <citation type="journal article" date="2019" name="Nat. Med.">
        <title>A library of human gut bacterial isolates paired with longitudinal multiomics data enables mechanistic microbiome research.</title>
        <authorList>
            <person name="Poyet M."/>
            <person name="Groussin M."/>
            <person name="Gibbons S.M."/>
            <person name="Avila-Pacheco J."/>
            <person name="Jiang X."/>
            <person name="Kearney S.M."/>
            <person name="Perrotta A.R."/>
            <person name="Berdy B."/>
            <person name="Zhao S."/>
            <person name="Lieberman T.D."/>
            <person name="Swanson P.K."/>
            <person name="Smith M."/>
            <person name="Roesemann S."/>
            <person name="Alexander J.E."/>
            <person name="Rich S.A."/>
            <person name="Livny J."/>
            <person name="Vlamakis H."/>
            <person name="Clish C."/>
            <person name="Bullock K."/>
            <person name="Deik A."/>
            <person name="Scott J."/>
            <person name="Pierce K.A."/>
            <person name="Xavier R.J."/>
            <person name="Alm E.J."/>
        </authorList>
    </citation>
    <scope>NUCLEOTIDE SEQUENCE [LARGE SCALE GENOMIC DNA]</scope>
    <source>
        <strain evidence="15 16">BIOML-A2</strain>
    </source>
</reference>
<dbReference type="CDD" id="cd00429">
    <property type="entry name" value="RPE"/>
    <property type="match status" value="1"/>
</dbReference>
<comment type="cofactor">
    <cofactor evidence="4">
        <name>Zn(2+)</name>
        <dbReference type="ChEBI" id="CHEBI:29105"/>
    </cofactor>
</comment>
<organism evidence="15 16">
    <name type="scientific">Alistipes shahii</name>
    <dbReference type="NCBI Taxonomy" id="328814"/>
    <lineage>
        <taxon>Bacteria</taxon>
        <taxon>Pseudomonadati</taxon>
        <taxon>Bacteroidota</taxon>
        <taxon>Bacteroidia</taxon>
        <taxon>Bacteroidales</taxon>
        <taxon>Rikenellaceae</taxon>
        <taxon>Alistipes</taxon>
    </lineage>
</organism>
<comment type="cofactor">
    <cofactor evidence="2">
        <name>Mn(2+)</name>
        <dbReference type="ChEBI" id="CHEBI:29035"/>
    </cofactor>
</comment>
<evidence type="ECO:0000256" key="5">
    <source>
        <dbReference type="ARBA" id="ARBA00001954"/>
    </source>
</evidence>
<dbReference type="SUPFAM" id="SSF51366">
    <property type="entry name" value="Ribulose-phoshate binding barrel"/>
    <property type="match status" value="1"/>
</dbReference>
<evidence type="ECO:0000256" key="3">
    <source>
        <dbReference type="ARBA" id="ARBA00001941"/>
    </source>
</evidence>
<dbReference type="HAMAP" id="MF_02227">
    <property type="entry name" value="RPE"/>
    <property type="match status" value="1"/>
</dbReference>
<comment type="cofactor">
    <cofactor evidence="5">
        <name>Fe(2+)</name>
        <dbReference type="ChEBI" id="CHEBI:29033"/>
    </cofactor>
</comment>
<evidence type="ECO:0000256" key="10">
    <source>
        <dbReference type="HAMAP-Rule" id="MF_02227"/>
    </source>
</evidence>
<evidence type="ECO:0000313" key="15">
    <source>
        <dbReference type="EMBL" id="KAA2369921.1"/>
    </source>
</evidence>
<dbReference type="NCBIfam" id="NF004076">
    <property type="entry name" value="PRK05581.1-4"/>
    <property type="match status" value="1"/>
</dbReference>
<dbReference type="GO" id="GO:0004750">
    <property type="term" value="F:D-ribulose-phosphate 3-epimerase activity"/>
    <property type="evidence" value="ECO:0007669"/>
    <property type="project" value="UniProtKB-UniRule"/>
</dbReference>
<dbReference type="Proteomes" id="UP000323567">
    <property type="component" value="Unassembled WGS sequence"/>
</dbReference>
<keyword evidence="10 11" id="KW-0119">Carbohydrate metabolism</keyword>
<dbReference type="NCBIfam" id="TIGR01163">
    <property type="entry name" value="rpe"/>
    <property type="match status" value="1"/>
</dbReference>
<feature type="binding site" evidence="10 14">
    <location>
        <begin position="197"/>
        <end position="198"/>
    </location>
    <ligand>
        <name>substrate</name>
    </ligand>
</feature>
<feature type="binding site" evidence="14">
    <location>
        <position position="177"/>
    </location>
    <ligand>
        <name>substrate</name>
    </ligand>
</feature>
<dbReference type="Gene3D" id="3.20.20.70">
    <property type="entry name" value="Aldolase class I"/>
    <property type="match status" value="1"/>
</dbReference>
<comment type="caution">
    <text evidence="15">The sequence shown here is derived from an EMBL/GenBank/DDBJ whole genome shotgun (WGS) entry which is preliminary data.</text>
</comment>
<feature type="binding site" evidence="10">
    <location>
        <begin position="175"/>
        <end position="177"/>
    </location>
    <ligand>
        <name>substrate</name>
    </ligand>
</feature>
<evidence type="ECO:0000256" key="6">
    <source>
        <dbReference type="ARBA" id="ARBA00009541"/>
    </source>
</evidence>
<comment type="function">
    <text evidence="10">Catalyzes the reversible epimerization of D-ribulose 5-phosphate to D-xylulose 5-phosphate.</text>
</comment>
<feature type="binding site" evidence="10 13">
    <location>
        <position position="175"/>
    </location>
    <ligand>
        <name>a divalent metal cation</name>
        <dbReference type="ChEBI" id="CHEBI:60240"/>
    </ligand>
</feature>
<dbReference type="GO" id="GO:0005737">
    <property type="term" value="C:cytoplasm"/>
    <property type="evidence" value="ECO:0007669"/>
    <property type="project" value="UniProtKB-ARBA"/>
</dbReference>
<evidence type="ECO:0000256" key="4">
    <source>
        <dbReference type="ARBA" id="ARBA00001947"/>
    </source>
</evidence>
<dbReference type="PROSITE" id="PS01085">
    <property type="entry name" value="RIBUL_P_3_EPIMER_1"/>
    <property type="match status" value="1"/>
</dbReference>
<protein>
    <recommendedName>
        <fullName evidence="7 10">Ribulose-phosphate 3-epimerase</fullName>
        <ecNumber evidence="7 10">5.1.3.1</ecNumber>
    </recommendedName>
</protein>
<dbReference type="PIRSF" id="PIRSF001461">
    <property type="entry name" value="RPE"/>
    <property type="match status" value="1"/>
</dbReference>
<feature type="active site" description="Proton donor" evidence="10 12">
    <location>
        <position position="175"/>
    </location>
</feature>
<evidence type="ECO:0000256" key="12">
    <source>
        <dbReference type="PIRSR" id="PIRSR001461-1"/>
    </source>
</evidence>
<dbReference type="GeneID" id="92756010"/>
<dbReference type="EC" id="5.1.3.1" evidence="7 10"/>
<dbReference type="PANTHER" id="PTHR11749">
    <property type="entry name" value="RIBULOSE-5-PHOSPHATE-3-EPIMERASE"/>
    <property type="match status" value="1"/>
</dbReference>